<feature type="domain" description="ABC transporter" evidence="10">
    <location>
        <begin position="253"/>
        <end position="496"/>
    </location>
</feature>
<dbReference type="RefSeq" id="WP_171837464.1">
    <property type="nucleotide sequence ID" value="NZ_CP053708.1"/>
</dbReference>
<keyword evidence="8" id="KW-1278">Translocase</keyword>
<dbReference type="CDD" id="cd03215">
    <property type="entry name" value="ABC_Carb_Monos_II"/>
    <property type="match status" value="1"/>
</dbReference>
<evidence type="ECO:0000256" key="7">
    <source>
        <dbReference type="ARBA" id="ARBA00022840"/>
    </source>
</evidence>
<sequence length="499" mass="53656">MLSVQNISKAFPGVQALSDMRLDVQAGEIHALVGENGAGKSTLTKIIAGVQQPDAGEMTLEGKPVHWSGPAAAKAAGVHVIYQEFVLFPHLSVAENIFIGQYRRNRFGAVDHAATERAAAELMARLGVELEPWRMVGELTVADQQMVEIAKALVDRPKILILDEPTAVIAGREVEALFERLRLLRDAGVAIIYISHRLEEIFSLCDRVTVVKDGHWIATQRVDEVDRDRLVTLMVGRDVTQLFPPRAPASQAASAPVVLQAHDIRQGRRVRGASIELRAGIVTGLAGMVGAGRSELAMAIFGGLPMEGGRVSIDGTVFKRMTPAIAIRQGIGFVTEDRKGEGLAMLQDVAANISAASLGAVASGGLLRNAEERAMAMADIGSFRIACSGPGNPVATMSGGNQQKVLIARWAHTCRRVLILDEPTRGVDVGARTEIYRIMRELAARGIAILMISSELPEIVGMSDRVYVMREGLVAGLLESDEINEEAVVDLATRHRQAA</sequence>
<dbReference type="SUPFAM" id="SSF52540">
    <property type="entry name" value="P-loop containing nucleoside triphosphate hydrolases"/>
    <property type="match status" value="2"/>
</dbReference>
<keyword evidence="4" id="KW-0762">Sugar transport</keyword>
<dbReference type="InterPro" id="IPR027417">
    <property type="entry name" value="P-loop_NTPase"/>
</dbReference>
<keyword evidence="7 11" id="KW-0067">ATP-binding</keyword>
<dbReference type="KEGG" id="lck:HN018_04195"/>
<evidence type="ECO:0000256" key="1">
    <source>
        <dbReference type="ARBA" id="ARBA00004202"/>
    </source>
</evidence>
<dbReference type="FunFam" id="3.40.50.300:FF:000127">
    <property type="entry name" value="Ribose import ATP-binding protein RbsA"/>
    <property type="match status" value="1"/>
</dbReference>
<evidence type="ECO:0000256" key="4">
    <source>
        <dbReference type="ARBA" id="ARBA00022597"/>
    </source>
</evidence>
<proteinExistence type="predicted"/>
<evidence type="ECO:0000256" key="2">
    <source>
        <dbReference type="ARBA" id="ARBA00022448"/>
    </source>
</evidence>
<dbReference type="AlphaFoldDB" id="A0A6M8HLX1"/>
<dbReference type="PROSITE" id="PS00211">
    <property type="entry name" value="ABC_TRANSPORTER_1"/>
    <property type="match status" value="1"/>
</dbReference>
<dbReference type="SMART" id="SM00382">
    <property type="entry name" value="AAA"/>
    <property type="match status" value="2"/>
</dbReference>
<dbReference type="Pfam" id="PF00005">
    <property type="entry name" value="ABC_tran"/>
    <property type="match status" value="2"/>
</dbReference>
<name>A0A6M8HLX1_9PROT</name>
<keyword evidence="3" id="KW-1003">Cell membrane</keyword>
<reference evidence="11 12" key="1">
    <citation type="journal article" date="2014" name="World J. Microbiol. Biotechnol.">
        <title>Biodiversity and physiological characteristics of Antarctic and Arctic lichens-associated bacteria.</title>
        <authorList>
            <person name="Lee Y.M."/>
            <person name="Kim E.H."/>
            <person name="Lee H.K."/>
            <person name="Hong S.G."/>
        </authorList>
    </citation>
    <scope>NUCLEOTIDE SEQUENCE [LARGE SCALE GENOMIC DNA]</scope>
    <source>
        <strain evidence="11 12">PAMC 26569</strain>
    </source>
</reference>
<dbReference type="PROSITE" id="PS50893">
    <property type="entry name" value="ABC_TRANSPORTER_2"/>
    <property type="match status" value="2"/>
</dbReference>
<dbReference type="GO" id="GO:0016887">
    <property type="term" value="F:ATP hydrolysis activity"/>
    <property type="evidence" value="ECO:0007669"/>
    <property type="project" value="InterPro"/>
</dbReference>
<accession>A0A6M8HLX1</accession>
<feature type="domain" description="ABC transporter" evidence="10">
    <location>
        <begin position="2"/>
        <end position="238"/>
    </location>
</feature>
<evidence type="ECO:0000313" key="12">
    <source>
        <dbReference type="Proteomes" id="UP000500767"/>
    </source>
</evidence>
<dbReference type="InterPro" id="IPR017871">
    <property type="entry name" value="ABC_transporter-like_CS"/>
</dbReference>
<dbReference type="PANTHER" id="PTHR43790:SF9">
    <property type="entry name" value="GALACTOFURANOSE TRANSPORTER ATP-BINDING PROTEIN YTFR"/>
    <property type="match status" value="1"/>
</dbReference>
<dbReference type="Gene3D" id="3.40.50.300">
    <property type="entry name" value="P-loop containing nucleotide triphosphate hydrolases"/>
    <property type="match status" value="2"/>
</dbReference>
<dbReference type="PANTHER" id="PTHR43790">
    <property type="entry name" value="CARBOHYDRATE TRANSPORT ATP-BINDING PROTEIN MG119-RELATED"/>
    <property type="match status" value="1"/>
</dbReference>
<evidence type="ECO:0000256" key="9">
    <source>
        <dbReference type="ARBA" id="ARBA00023136"/>
    </source>
</evidence>
<dbReference type="CDD" id="cd03216">
    <property type="entry name" value="ABC_Carb_Monos_I"/>
    <property type="match status" value="1"/>
</dbReference>
<dbReference type="GO" id="GO:0005524">
    <property type="term" value="F:ATP binding"/>
    <property type="evidence" value="ECO:0007669"/>
    <property type="project" value="UniProtKB-KW"/>
</dbReference>
<comment type="subcellular location">
    <subcellularLocation>
        <location evidence="1">Cell membrane</location>
        <topology evidence="1">Peripheral membrane protein</topology>
    </subcellularLocation>
</comment>
<evidence type="ECO:0000256" key="6">
    <source>
        <dbReference type="ARBA" id="ARBA00022741"/>
    </source>
</evidence>
<keyword evidence="5" id="KW-0677">Repeat</keyword>
<keyword evidence="12" id="KW-1185">Reference proteome</keyword>
<organism evidence="11 12">
    <name type="scientific">Lichenicola cladoniae</name>
    <dbReference type="NCBI Taxonomy" id="1484109"/>
    <lineage>
        <taxon>Bacteria</taxon>
        <taxon>Pseudomonadati</taxon>
        <taxon>Pseudomonadota</taxon>
        <taxon>Alphaproteobacteria</taxon>
        <taxon>Acetobacterales</taxon>
        <taxon>Acetobacteraceae</taxon>
        <taxon>Lichenicola</taxon>
    </lineage>
</organism>
<keyword evidence="6" id="KW-0547">Nucleotide-binding</keyword>
<keyword evidence="2" id="KW-0813">Transport</keyword>
<keyword evidence="9" id="KW-0472">Membrane</keyword>
<dbReference type="InterPro" id="IPR003439">
    <property type="entry name" value="ABC_transporter-like_ATP-bd"/>
</dbReference>
<dbReference type="InterPro" id="IPR050107">
    <property type="entry name" value="ABC_carbohydrate_import_ATPase"/>
</dbReference>
<evidence type="ECO:0000313" key="11">
    <source>
        <dbReference type="EMBL" id="QKE89338.1"/>
    </source>
</evidence>
<evidence type="ECO:0000256" key="8">
    <source>
        <dbReference type="ARBA" id="ARBA00022967"/>
    </source>
</evidence>
<protein>
    <submittedName>
        <fullName evidence="11">Sugar ABC transporter ATP-binding protein</fullName>
    </submittedName>
</protein>
<dbReference type="InterPro" id="IPR003593">
    <property type="entry name" value="AAA+_ATPase"/>
</dbReference>
<dbReference type="Proteomes" id="UP000500767">
    <property type="component" value="Chromosome"/>
</dbReference>
<dbReference type="GO" id="GO:0005886">
    <property type="term" value="C:plasma membrane"/>
    <property type="evidence" value="ECO:0007669"/>
    <property type="project" value="UniProtKB-SubCell"/>
</dbReference>
<dbReference type="EMBL" id="CP053708">
    <property type="protein sequence ID" value="QKE89338.1"/>
    <property type="molecule type" value="Genomic_DNA"/>
</dbReference>
<evidence type="ECO:0000256" key="5">
    <source>
        <dbReference type="ARBA" id="ARBA00022737"/>
    </source>
</evidence>
<evidence type="ECO:0000259" key="10">
    <source>
        <dbReference type="PROSITE" id="PS50893"/>
    </source>
</evidence>
<evidence type="ECO:0000256" key="3">
    <source>
        <dbReference type="ARBA" id="ARBA00022475"/>
    </source>
</evidence>
<gene>
    <name evidence="11" type="ORF">HN018_04195</name>
</gene>